<dbReference type="EMBL" id="OW240916">
    <property type="protein sequence ID" value="CAH2295952.1"/>
    <property type="molecule type" value="Genomic_DNA"/>
</dbReference>
<protein>
    <submittedName>
        <fullName evidence="1">Uncharacterized protein</fullName>
    </submittedName>
</protein>
<dbReference type="AlphaFoldDB" id="A0AAD1W6K1"/>
<evidence type="ECO:0000313" key="1">
    <source>
        <dbReference type="EMBL" id="CAH2295952.1"/>
    </source>
</evidence>
<sequence>MDSIPSLHTTLTLIAEHANLSGYMINLAKSTLMPLAMGPSQIRLIRNLSASKQLQPPSTIPLTPGPIRPQLQTIVYNSPNRPTMMGCTGSL</sequence>
<evidence type="ECO:0000313" key="2">
    <source>
        <dbReference type="Proteomes" id="UP001295444"/>
    </source>
</evidence>
<reference evidence="1" key="1">
    <citation type="submission" date="2022-03" db="EMBL/GenBank/DDBJ databases">
        <authorList>
            <person name="Alioto T."/>
            <person name="Alioto T."/>
            <person name="Gomez Garrido J."/>
        </authorList>
    </citation>
    <scope>NUCLEOTIDE SEQUENCE</scope>
</reference>
<feature type="non-terminal residue" evidence="1">
    <location>
        <position position="91"/>
    </location>
</feature>
<accession>A0AAD1W6K1</accession>
<keyword evidence="2" id="KW-1185">Reference proteome</keyword>
<gene>
    <name evidence="1" type="ORF">PECUL_23A020468</name>
</gene>
<organism evidence="1 2">
    <name type="scientific">Pelobates cultripes</name>
    <name type="common">Western spadefoot toad</name>
    <dbReference type="NCBI Taxonomy" id="61616"/>
    <lineage>
        <taxon>Eukaryota</taxon>
        <taxon>Metazoa</taxon>
        <taxon>Chordata</taxon>
        <taxon>Craniata</taxon>
        <taxon>Vertebrata</taxon>
        <taxon>Euteleostomi</taxon>
        <taxon>Amphibia</taxon>
        <taxon>Batrachia</taxon>
        <taxon>Anura</taxon>
        <taxon>Pelobatoidea</taxon>
        <taxon>Pelobatidae</taxon>
        <taxon>Pelobates</taxon>
    </lineage>
</organism>
<proteinExistence type="predicted"/>
<name>A0AAD1W6K1_PELCU</name>
<dbReference type="Proteomes" id="UP001295444">
    <property type="component" value="Chromosome 05"/>
</dbReference>